<organism evidence="1">
    <name type="scientific">Oryza glumipatula</name>
    <dbReference type="NCBI Taxonomy" id="40148"/>
    <lineage>
        <taxon>Eukaryota</taxon>
        <taxon>Viridiplantae</taxon>
        <taxon>Streptophyta</taxon>
        <taxon>Embryophyta</taxon>
        <taxon>Tracheophyta</taxon>
        <taxon>Spermatophyta</taxon>
        <taxon>Magnoliopsida</taxon>
        <taxon>Liliopsida</taxon>
        <taxon>Poales</taxon>
        <taxon>Poaceae</taxon>
        <taxon>BOP clade</taxon>
        <taxon>Oryzoideae</taxon>
        <taxon>Oryzeae</taxon>
        <taxon>Oryzinae</taxon>
        <taxon>Oryza</taxon>
    </lineage>
</organism>
<dbReference type="HOGENOM" id="CLU_157529_0_0_1"/>
<evidence type="ECO:0000313" key="2">
    <source>
        <dbReference type="Proteomes" id="UP000026961"/>
    </source>
</evidence>
<reference evidence="1" key="1">
    <citation type="submission" date="2015-04" db="UniProtKB">
        <authorList>
            <consortium name="EnsemblPlants"/>
        </authorList>
    </citation>
    <scope>IDENTIFICATION</scope>
</reference>
<name>A0A0E0A2B8_9ORYZ</name>
<dbReference type="EnsemblPlants" id="OGLUM05G26130.1">
    <property type="protein sequence ID" value="OGLUM05G26130.1"/>
    <property type="gene ID" value="OGLUM05G26130"/>
</dbReference>
<sequence>MWWPVAVAPPLAGHDGRPTKPGSVHGLVIRNLDVTSSKDSKAFQALRSCSRAPEEARASRAVGVRWVIGCVVVRHKYTIHIRQPLLTPLTRADNAHYYPEHAFTRVIAGALGNRCCSLNGCNPPVTEELTKEP</sequence>
<dbReference type="AlphaFoldDB" id="A0A0E0A2B8"/>
<reference evidence="1" key="2">
    <citation type="submission" date="2018-05" db="EMBL/GenBank/DDBJ databases">
        <title>OgluRS3 (Oryza glumaepatula Reference Sequence Version 3).</title>
        <authorList>
            <person name="Zhang J."/>
            <person name="Kudrna D."/>
            <person name="Lee S."/>
            <person name="Talag J."/>
            <person name="Welchert J."/>
            <person name="Wing R.A."/>
        </authorList>
    </citation>
    <scope>NUCLEOTIDE SEQUENCE [LARGE SCALE GENOMIC DNA]</scope>
</reference>
<dbReference type="Gramene" id="OGLUM05G26130.1">
    <property type="protein sequence ID" value="OGLUM05G26130.1"/>
    <property type="gene ID" value="OGLUM05G26130"/>
</dbReference>
<evidence type="ECO:0000313" key="1">
    <source>
        <dbReference type="EnsemblPlants" id="OGLUM05G26130.1"/>
    </source>
</evidence>
<protein>
    <submittedName>
        <fullName evidence="1">Uncharacterized protein</fullName>
    </submittedName>
</protein>
<accession>A0A0E0A2B8</accession>
<keyword evidence="2" id="KW-1185">Reference proteome</keyword>
<dbReference type="Proteomes" id="UP000026961">
    <property type="component" value="Chromosome 5"/>
</dbReference>
<proteinExistence type="predicted"/>